<comment type="function">
    <text evidence="2">Probably acts as a heme chaperone, transferring heme to an unknown acceptor. Binds one molecule of heme per monomer, possibly covalently. Binds 1 [4Fe-4S] cluster. The cluster is coordinated with 3 cysteines and an exchangeable S-adenosyl-L-methionine.</text>
</comment>
<keyword evidence="2" id="KW-0349">Heme</keyword>
<evidence type="ECO:0000256" key="2">
    <source>
        <dbReference type="RuleBase" id="RU364116"/>
    </source>
</evidence>
<accession>A0A221KBT5</accession>
<dbReference type="PANTHER" id="PTHR13932">
    <property type="entry name" value="COPROPORPHYRINIGEN III OXIDASE"/>
    <property type="match status" value="1"/>
</dbReference>
<dbReference type="NCBIfam" id="TIGR00539">
    <property type="entry name" value="hemN_rel"/>
    <property type="match status" value="1"/>
</dbReference>
<keyword evidence="2" id="KW-0949">S-adenosyl-L-methionine</keyword>
<dbReference type="SUPFAM" id="SSF102114">
    <property type="entry name" value="Radical SAM enzymes"/>
    <property type="match status" value="1"/>
</dbReference>
<dbReference type="RefSeq" id="WP_089415693.1">
    <property type="nucleotide sequence ID" value="NZ_CP022423.1"/>
</dbReference>
<dbReference type="Pfam" id="PF04055">
    <property type="entry name" value="Radical_SAM"/>
    <property type="match status" value="1"/>
</dbReference>
<organism evidence="4 5">
    <name type="scientific">Vitreoscilla filiformis</name>
    <dbReference type="NCBI Taxonomy" id="63"/>
    <lineage>
        <taxon>Bacteria</taxon>
        <taxon>Pseudomonadati</taxon>
        <taxon>Pseudomonadota</taxon>
        <taxon>Betaproteobacteria</taxon>
        <taxon>Neisseriales</taxon>
        <taxon>Neisseriaceae</taxon>
        <taxon>Vitreoscilla</taxon>
    </lineage>
</organism>
<dbReference type="InterPro" id="IPR004559">
    <property type="entry name" value="HemW-like"/>
</dbReference>
<dbReference type="SFLD" id="SFLDS00029">
    <property type="entry name" value="Radical_SAM"/>
    <property type="match status" value="1"/>
</dbReference>
<dbReference type="SFLD" id="SFLDF00288">
    <property type="entry name" value="HemN-like__clustered_with_nucl"/>
    <property type="match status" value="1"/>
</dbReference>
<evidence type="ECO:0000313" key="5">
    <source>
        <dbReference type="Proteomes" id="UP000199729"/>
    </source>
</evidence>
<dbReference type="AlphaFoldDB" id="A0A221KBT5"/>
<dbReference type="Gene3D" id="3.30.750.200">
    <property type="match status" value="1"/>
</dbReference>
<keyword evidence="2" id="KW-0143">Chaperone</keyword>
<dbReference type="GO" id="GO:0005737">
    <property type="term" value="C:cytoplasm"/>
    <property type="evidence" value="ECO:0007669"/>
    <property type="project" value="UniProtKB-SubCell"/>
</dbReference>
<keyword evidence="2" id="KW-0963">Cytoplasm</keyword>
<dbReference type="Pfam" id="PF06969">
    <property type="entry name" value="HemN_C"/>
    <property type="match status" value="1"/>
</dbReference>
<dbReference type="GO" id="GO:0004109">
    <property type="term" value="F:coproporphyrinogen oxidase activity"/>
    <property type="evidence" value="ECO:0007669"/>
    <property type="project" value="InterPro"/>
</dbReference>
<keyword evidence="5" id="KW-1185">Reference proteome</keyword>
<keyword evidence="2" id="KW-0408">Iron</keyword>
<keyword evidence="2" id="KW-0479">Metal-binding</keyword>
<gene>
    <name evidence="4" type="ORF">VITFI_CDS0531</name>
</gene>
<dbReference type="SMART" id="SM00729">
    <property type="entry name" value="Elp3"/>
    <property type="match status" value="1"/>
</dbReference>
<evidence type="ECO:0000313" key="4">
    <source>
        <dbReference type="EMBL" id="ASM76310.1"/>
    </source>
</evidence>
<dbReference type="InterPro" id="IPR034505">
    <property type="entry name" value="Coproporphyrinogen-III_oxidase"/>
</dbReference>
<dbReference type="OrthoDB" id="9808022at2"/>
<dbReference type="InterPro" id="IPR006638">
    <property type="entry name" value="Elp3/MiaA/NifB-like_rSAM"/>
</dbReference>
<dbReference type="InterPro" id="IPR007197">
    <property type="entry name" value="rSAM"/>
</dbReference>
<sequence>MNLNERYLRPGTLQLGAPPPLSVYVHLPWCLQKCPYCDFNSHEFTRNSTERALPSDVEARYLDALRADLETSLPLVWGRSVHSVFIGGGTPSLFSPEGIGRLISDLRLLLPLQPGCEVTLEANPGTFERERFRAFHAAGVTRLSIGVQSFDDAKLRALGRVHDRAQAIAAVEEAARTFDTFNLDLMYALPGQSLAELTEDVRTALAFAPPHLSLYHLTLEPNTRFARQPPPALPDDDQSAEMLDALVALTAETGLERYEVSAYARAGHRCTHNLNYWQFGDYLGLGAGAHGKLSFPHRVIRQVKWREPASYMREALAGNACSNEEEVSRKALPFEFMLNTLRLKDGFDVALFTERTGLPPSAIAAGVRTAQDKGLLEVCETPTGRQIRPTARGFDFLSDLQEIFL</sequence>
<dbReference type="SFLD" id="SFLDF00562">
    <property type="entry name" value="HemN-like__clustered_with_heat"/>
    <property type="match status" value="1"/>
</dbReference>
<dbReference type="SFLD" id="SFLDG01065">
    <property type="entry name" value="anaerobic_coproporphyrinogen-I"/>
    <property type="match status" value="1"/>
</dbReference>
<evidence type="ECO:0000259" key="3">
    <source>
        <dbReference type="PROSITE" id="PS51918"/>
    </source>
</evidence>
<dbReference type="PANTHER" id="PTHR13932:SF5">
    <property type="entry name" value="RADICAL S-ADENOSYL METHIONINE DOMAIN-CONTAINING PROTEIN 1, MITOCHONDRIAL"/>
    <property type="match status" value="1"/>
</dbReference>
<dbReference type="GO" id="GO:0046872">
    <property type="term" value="F:metal ion binding"/>
    <property type="evidence" value="ECO:0007669"/>
    <property type="project" value="UniProtKB-UniRule"/>
</dbReference>
<dbReference type="InterPro" id="IPR010723">
    <property type="entry name" value="HemN_C"/>
</dbReference>
<dbReference type="CDD" id="cd01335">
    <property type="entry name" value="Radical_SAM"/>
    <property type="match status" value="1"/>
</dbReference>
<name>A0A221KBT5_VITFI</name>
<dbReference type="Proteomes" id="UP000199729">
    <property type="component" value="Chromosome"/>
</dbReference>
<proteinExistence type="inferred from homology"/>
<dbReference type="KEGG" id="vff:VITFI_CDS0531"/>
<reference evidence="4 5" key="1">
    <citation type="submission" date="2017-07" db="EMBL/GenBank/DDBJ databases">
        <title>Complete Genome Sequence of the cosmetic ferment Vitreoscilla filiformis (ATCC15551).</title>
        <authorList>
            <person name="Contreras S."/>
            <person name="Sagory-Zalkind P."/>
            <person name="Blanquart H."/>
            <person name="Iltis A."/>
            <person name="Morand S.C."/>
        </authorList>
    </citation>
    <scope>NUCLEOTIDE SEQUENCE [LARGE SCALE GENOMIC DNA]</scope>
    <source>
        <strain evidence="4 5">ATCC 15551</strain>
    </source>
</reference>
<dbReference type="InterPro" id="IPR058240">
    <property type="entry name" value="rSAM_sf"/>
</dbReference>
<dbReference type="GO" id="GO:0051539">
    <property type="term" value="F:4 iron, 4 sulfur cluster binding"/>
    <property type="evidence" value="ECO:0007669"/>
    <property type="project" value="UniProtKB-UniRule"/>
</dbReference>
<evidence type="ECO:0000256" key="1">
    <source>
        <dbReference type="ARBA" id="ARBA00006100"/>
    </source>
</evidence>
<keyword evidence="2" id="KW-0411">Iron-sulfur</keyword>
<feature type="domain" description="Radical SAM core" evidence="3">
    <location>
        <begin position="15"/>
        <end position="256"/>
    </location>
</feature>
<comment type="subcellular location">
    <subcellularLocation>
        <location evidence="2">Cytoplasm</location>
    </subcellularLocation>
</comment>
<keyword evidence="2" id="KW-0004">4Fe-4S</keyword>
<comment type="similarity">
    <text evidence="1">Belongs to the anaerobic coproporphyrinogen-III oxidase family. HemW subfamily.</text>
</comment>
<dbReference type="GO" id="GO:0006779">
    <property type="term" value="P:porphyrin-containing compound biosynthetic process"/>
    <property type="evidence" value="ECO:0007669"/>
    <property type="project" value="InterPro"/>
</dbReference>
<protein>
    <recommendedName>
        <fullName evidence="2">Heme chaperone HemW</fullName>
    </recommendedName>
</protein>
<dbReference type="EMBL" id="CP022423">
    <property type="protein sequence ID" value="ASM76310.1"/>
    <property type="molecule type" value="Genomic_DNA"/>
</dbReference>
<dbReference type="PROSITE" id="PS51918">
    <property type="entry name" value="RADICAL_SAM"/>
    <property type="match status" value="1"/>
</dbReference>